<evidence type="ECO:0000313" key="2">
    <source>
        <dbReference type="EMBL" id="MCH90768.1"/>
    </source>
</evidence>
<keyword evidence="3" id="KW-1185">Reference proteome</keyword>
<feature type="region of interest" description="Disordered" evidence="1">
    <location>
        <begin position="428"/>
        <end position="462"/>
    </location>
</feature>
<organism evidence="2 3">
    <name type="scientific">Trifolium medium</name>
    <dbReference type="NCBI Taxonomy" id="97028"/>
    <lineage>
        <taxon>Eukaryota</taxon>
        <taxon>Viridiplantae</taxon>
        <taxon>Streptophyta</taxon>
        <taxon>Embryophyta</taxon>
        <taxon>Tracheophyta</taxon>
        <taxon>Spermatophyta</taxon>
        <taxon>Magnoliopsida</taxon>
        <taxon>eudicotyledons</taxon>
        <taxon>Gunneridae</taxon>
        <taxon>Pentapetalae</taxon>
        <taxon>rosids</taxon>
        <taxon>fabids</taxon>
        <taxon>Fabales</taxon>
        <taxon>Fabaceae</taxon>
        <taxon>Papilionoideae</taxon>
        <taxon>50 kb inversion clade</taxon>
        <taxon>NPAAA clade</taxon>
        <taxon>Hologalegina</taxon>
        <taxon>IRL clade</taxon>
        <taxon>Trifolieae</taxon>
        <taxon>Trifolium</taxon>
    </lineage>
</organism>
<gene>
    <name evidence="2" type="ORF">A2U01_0011690</name>
</gene>
<dbReference type="EMBL" id="LXQA010019014">
    <property type="protein sequence ID" value="MCH90768.1"/>
    <property type="molecule type" value="Genomic_DNA"/>
</dbReference>
<evidence type="ECO:0000313" key="3">
    <source>
        <dbReference type="Proteomes" id="UP000265520"/>
    </source>
</evidence>
<protein>
    <submittedName>
        <fullName evidence="2">DUF4283 domain protein</fullName>
    </submittedName>
</protein>
<comment type="caution">
    <text evidence="2">The sequence shown here is derived from an EMBL/GenBank/DDBJ whole genome shotgun (WGS) entry which is preliminary data.</text>
</comment>
<reference evidence="2 3" key="1">
    <citation type="journal article" date="2018" name="Front. Plant Sci.">
        <title>Red Clover (Trifolium pratense) and Zigzag Clover (T. medium) - A Picture of Genomic Similarities and Differences.</title>
        <authorList>
            <person name="Dluhosova J."/>
            <person name="Istvanek J."/>
            <person name="Nedelnik J."/>
            <person name="Repkova J."/>
        </authorList>
    </citation>
    <scope>NUCLEOTIDE SEQUENCE [LARGE SCALE GENOMIC DNA]</scope>
    <source>
        <strain evidence="3">cv. 10/8</strain>
        <tissue evidence="2">Leaf</tissue>
    </source>
</reference>
<evidence type="ECO:0000256" key="1">
    <source>
        <dbReference type="SAM" id="MobiDB-lite"/>
    </source>
</evidence>
<dbReference type="PANTHER" id="PTHR34427:SF5">
    <property type="entry name" value="DUF4283 DOMAIN-CONTAINING PROTEIN"/>
    <property type="match status" value="1"/>
</dbReference>
<accession>A0A392MVP5</accession>
<dbReference type="Proteomes" id="UP000265520">
    <property type="component" value="Unassembled WGS sequence"/>
</dbReference>
<feature type="non-terminal residue" evidence="2">
    <location>
        <position position="1"/>
    </location>
</feature>
<feature type="non-terminal residue" evidence="2">
    <location>
        <position position="462"/>
    </location>
</feature>
<sequence length="462" mass="50204">LVEVAVEGGRSVTYPELATADPQPKTEVIWEVEVEDEVMAKLGGAYVGYLSVDKDPITFQNQLRMEGFVSIKVCALGYLKILLWSDKVGEAKEVVESVGWWCSMFERVVPWSPDLISNQRVAWLKCYGVPVHAWGTDLFRSLAFKFGRFVDVDDNTKQMQRCDFARVKVVTGVTKLIDSFMVVKVQGQRFDIRVMEENGGWTEEGRCFGRRAEDREEISSRASSDGGASAVAVVDDFSESGSDADVSKSCQVLLEVEKRGGGRKVSYGCLGKEIGTSIKESEDIPNILGKSDELVVKRVNVDGDRSSGPIVVESAESEKLLGVAIVGPHQDPMKGATSVVVSSKNWYEEEEGVGGEVGHRLDVIGPAQVEFFGSPFKADKGVCLQNGRCNKEAFSVGGPCVLRTRSGDLLLNGLPNSGPSNIFVSAKETQTKESVDSQAQSEDPINYSADNQAVGVVLPNPP</sequence>
<name>A0A392MVP5_9FABA</name>
<dbReference type="PANTHER" id="PTHR34427">
    <property type="entry name" value="DUF4283 DOMAIN PROTEIN"/>
    <property type="match status" value="1"/>
</dbReference>
<feature type="compositionally biased region" description="Polar residues" evidence="1">
    <location>
        <begin position="436"/>
        <end position="451"/>
    </location>
</feature>
<proteinExistence type="predicted"/>
<dbReference type="AlphaFoldDB" id="A0A392MVP5"/>